<evidence type="ECO:0000313" key="10">
    <source>
        <dbReference type="Proteomes" id="UP000792457"/>
    </source>
</evidence>
<dbReference type="Pfam" id="PF00587">
    <property type="entry name" value="tRNA-synt_2b"/>
    <property type="match status" value="1"/>
</dbReference>
<evidence type="ECO:0000256" key="5">
    <source>
        <dbReference type="ARBA" id="ARBA00022840"/>
    </source>
</evidence>
<evidence type="ECO:0000256" key="4">
    <source>
        <dbReference type="ARBA" id="ARBA00022741"/>
    </source>
</evidence>
<dbReference type="GO" id="GO:0005524">
    <property type="term" value="F:ATP binding"/>
    <property type="evidence" value="ECO:0007669"/>
    <property type="project" value="UniProtKB-KW"/>
</dbReference>
<keyword evidence="4" id="KW-0547">Nucleotide-binding</keyword>
<reference evidence="9" key="1">
    <citation type="submission" date="2013-04" db="EMBL/GenBank/DDBJ databases">
        <authorList>
            <person name="Qu J."/>
            <person name="Murali S.C."/>
            <person name="Bandaranaike D."/>
            <person name="Bellair M."/>
            <person name="Blankenburg K."/>
            <person name="Chao H."/>
            <person name="Dinh H."/>
            <person name="Doddapaneni H."/>
            <person name="Downs B."/>
            <person name="Dugan-Rocha S."/>
            <person name="Elkadiri S."/>
            <person name="Gnanaolivu R.D."/>
            <person name="Hernandez B."/>
            <person name="Javaid M."/>
            <person name="Jayaseelan J.C."/>
            <person name="Lee S."/>
            <person name="Li M."/>
            <person name="Ming W."/>
            <person name="Munidasa M."/>
            <person name="Muniz J."/>
            <person name="Nguyen L."/>
            <person name="Ongeri F."/>
            <person name="Osuji N."/>
            <person name="Pu L.-L."/>
            <person name="Puazo M."/>
            <person name="Qu C."/>
            <person name="Quiroz J."/>
            <person name="Raj R."/>
            <person name="Weissenberger G."/>
            <person name="Xin Y."/>
            <person name="Zou X."/>
            <person name="Han Y."/>
            <person name="Richards S."/>
            <person name="Worley K."/>
            <person name="Muzny D."/>
            <person name="Gibbs R."/>
        </authorList>
    </citation>
    <scope>NUCLEOTIDE SEQUENCE</scope>
    <source>
        <strain evidence="9">Sampled in the wild</strain>
    </source>
</reference>
<sequence>MPASVRSWFPHPWREWRILDVWCFPSVIFKVFNANDANGQVTSKWREYELIVYVRSVFVAKSSSIAPDKIYDKSVLKPFPGFERKLHELDLNYLCNKNNIAEIEENVKRRKLNGDIKLIHELFARIQSAENGGEKDLLIEQLSEEALKIPNKLKPGLGDEPELMRYVGEKKTFSFSPKTFENLTKINGILRTEKLGHLTGRRSYFLCGALSQLEEAIVNFTVNHLYERGFQLVSVPDILPASVIEGCGMTTRGERNQVYRLDNQLYKTGTEWGDEICLSGTSEMALAALLAHESCSNGPIPSGELPLRICAVSRCYRAEVSSVATERGLYRVHEFTKVEMFGACPPDESAQLANELVSIEEEILTALGLHARVLQMGAADLGPQAYYKVDIEAWMPGRATSGSKEKEEEFGWGEVSSCSDCTDFQSRRLGIHYADRNGNRHLLHTVNGTAAAIPRLLIAILETHQREDKTIEIPNALRPFMNGCDTISPSQKVIDIKPLPVSLRSRS</sequence>
<evidence type="ECO:0000313" key="9">
    <source>
        <dbReference type="EMBL" id="KAG8227174.1"/>
    </source>
</evidence>
<dbReference type="PROSITE" id="PS50862">
    <property type="entry name" value="AA_TRNA_LIGASE_II"/>
    <property type="match status" value="1"/>
</dbReference>
<dbReference type="GO" id="GO:0004828">
    <property type="term" value="F:serine-tRNA ligase activity"/>
    <property type="evidence" value="ECO:0007669"/>
    <property type="project" value="UniProtKB-EC"/>
</dbReference>
<dbReference type="EMBL" id="KZ308313">
    <property type="protein sequence ID" value="KAG8227174.1"/>
    <property type="molecule type" value="Genomic_DNA"/>
</dbReference>
<dbReference type="GO" id="GO:0006434">
    <property type="term" value="P:seryl-tRNA aminoacylation"/>
    <property type="evidence" value="ECO:0007669"/>
    <property type="project" value="InterPro"/>
</dbReference>
<dbReference type="InterPro" id="IPR002317">
    <property type="entry name" value="Ser-tRNA-ligase_type_1"/>
</dbReference>
<evidence type="ECO:0000256" key="2">
    <source>
        <dbReference type="ARBA" id="ARBA00012840"/>
    </source>
</evidence>
<evidence type="ECO:0000256" key="6">
    <source>
        <dbReference type="ARBA" id="ARBA00023146"/>
    </source>
</evidence>
<name>A0A8K0K408_LADFU</name>
<dbReference type="SUPFAM" id="SSF55681">
    <property type="entry name" value="Class II aaRS and biotin synthetases"/>
    <property type="match status" value="1"/>
</dbReference>
<organism evidence="9 10">
    <name type="scientific">Ladona fulva</name>
    <name type="common">Scarce chaser dragonfly</name>
    <name type="synonym">Libellula fulva</name>
    <dbReference type="NCBI Taxonomy" id="123851"/>
    <lineage>
        <taxon>Eukaryota</taxon>
        <taxon>Metazoa</taxon>
        <taxon>Ecdysozoa</taxon>
        <taxon>Arthropoda</taxon>
        <taxon>Hexapoda</taxon>
        <taxon>Insecta</taxon>
        <taxon>Pterygota</taxon>
        <taxon>Palaeoptera</taxon>
        <taxon>Odonata</taxon>
        <taxon>Epiprocta</taxon>
        <taxon>Anisoptera</taxon>
        <taxon>Libelluloidea</taxon>
        <taxon>Libellulidae</taxon>
        <taxon>Ladona</taxon>
    </lineage>
</organism>
<dbReference type="InterPro" id="IPR006195">
    <property type="entry name" value="aa-tRNA-synth_II"/>
</dbReference>
<keyword evidence="5" id="KW-0067">ATP-binding</keyword>
<gene>
    <name evidence="9" type="ORF">J437_LFUL008058</name>
</gene>
<dbReference type="InterPro" id="IPR002314">
    <property type="entry name" value="aa-tRNA-synt_IIb"/>
</dbReference>
<protein>
    <recommendedName>
        <fullName evidence="2">serine--tRNA ligase</fullName>
        <ecNumber evidence="2">6.1.1.11</ecNumber>
    </recommendedName>
    <alternativeName>
        <fullName evidence="7">Seryl-tRNA synthetase</fullName>
    </alternativeName>
</protein>
<reference evidence="9" key="2">
    <citation type="submission" date="2017-10" db="EMBL/GenBank/DDBJ databases">
        <title>Ladona fulva Genome sequencing and assembly.</title>
        <authorList>
            <person name="Murali S."/>
            <person name="Richards S."/>
            <person name="Bandaranaike D."/>
            <person name="Bellair M."/>
            <person name="Blankenburg K."/>
            <person name="Chao H."/>
            <person name="Dinh H."/>
            <person name="Doddapaneni H."/>
            <person name="Dugan-Rocha S."/>
            <person name="Elkadiri S."/>
            <person name="Gnanaolivu R."/>
            <person name="Hernandez B."/>
            <person name="Skinner E."/>
            <person name="Javaid M."/>
            <person name="Lee S."/>
            <person name="Li M."/>
            <person name="Ming W."/>
            <person name="Munidasa M."/>
            <person name="Muniz J."/>
            <person name="Nguyen L."/>
            <person name="Hughes D."/>
            <person name="Osuji N."/>
            <person name="Pu L.-L."/>
            <person name="Puazo M."/>
            <person name="Qu C."/>
            <person name="Quiroz J."/>
            <person name="Raj R."/>
            <person name="Weissenberger G."/>
            <person name="Xin Y."/>
            <person name="Zou X."/>
            <person name="Han Y."/>
            <person name="Worley K."/>
            <person name="Muzny D."/>
            <person name="Gibbs R."/>
        </authorList>
    </citation>
    <scope>NUCLEOTIDE SEQUENCE</scope>
    <source>
        <strain evidence="9">Sampled in the wild</strain>
    </source>
</reference>
<dbReference type="AlphaFoldDB" id="A0A8K0K408"/>
<evidence type="ECO:0000256" key="1">
    <source>
        <dbReference type="ARBA" id="ARBA00010728"/>
    </source>
</evidence>
<evidence type="ECO:0000259" key="8">
    <source>
        <dbReference type="PROSITE" id="PS50862"/>
    </source>
</evidence>
<comment type="similarity">
    <text evidence="1">Belongs to the class-II aminoacyl-tRNA synthetase family. Type-1 seryl-tRNA synthetase subfamily.</text>
</comment>
<dbReference type="PANTHER" id="PTHR11778">
    <property type="entry name" value="SERYL-TRNA SYNTHETASE"/>
    <property type="match status" value="1"/>
</dbReference>
<comment type="caution">
    <text evidence="9">The sequence shown here is derived from an EMBL/GenBank/DDBJ whole genome shotgun (WGS) entry which is preliminary data.</text>
</comment>
<keyword evidence="3" id="KW-0436">Ligase</keyword>
<dbReference type="Gene3D" id="3.30.930.10">
    <property type="entry name" value="Bira Bifunctional Protein, Domain 2"/>
    <property type="match status" value="1"/>
</dbReference>
<accession>A0A8K0K408</accession>
<dbReference type="PRINTS" id="PR00981">
    <property type="entry name" value="TRNASYNTHSER"/>
</dbReference>
<keyword evidence="6" id="KW-0030">Aminoacyl-tRNA synthetase</keyword>
<dbReference type="FunFam" id="3.30.930.10:FF:000078">
    <property type="entry name" value="Seryl-tRNA synthetase"/>
    <property type="match status" value="1"/>
</dbReference>
<feature type="domain" description="Aminoacyl-transfer RNA synthetases class-II family profile" evidence="8">
    <location>
        <begin position="213"/>
        <end position="474"/>
    </location>
</feature>
<evidence type="ECO:0000256" key="3">
    <source>
        <dbReference type="ARBA" id="ARBA00022598"/>
    </source>
</evidence>
<dbReference type="Proteomes" id="UP000792457">
    <property type="component" value="Unassembled WGS sequence"/>
</dbReference>
<dbReference type="InterPro" id="IPR045864">
    <property type="entry name" value="aa-tRNA-synth_II/BPL/LPL"/>
</dbReference>
<proteinExistence type="inferred from homology"/>
<dbReference type="EC" id="6.1.1.11" evidence="2"/>
<evidence type="ECO:0000256" key="7">
    <source>
        <dbReference type="ARBA" id="ARBA00031113"/>
    </source>
</evidence>
<dbReference type="OrthoDB" id="10264585at2759"/>
<keyword evidence="10" id="KW-1185">Reference proteome</keyword>